<feature type="compositionally biased region" description="Polar residues" evidence="2">
    <location>
        <begin position="1805"/>
        <end position="1815"/>
    </location>
</feature>
<dbReference type="EMBL" id="JAWDGP010000935">
    <property type="protein sequence ID" value="KAK3796077.1"/>
    <property type="molecule type" value="Genomic_DNA"/>
</dbReference>
<feature type="compositionally biased region" description="Basic and acidic residues" evidence="2">
    <location>
        <begin position="2996"/>
        <end position="3013"/>
    </location>
</feature>
<feature type="region of interest" description="Disordered" evidence="2">
    <location>
        <begin position="3241"/>
        <end position="3383"/>
    </location>
</feature>
<feature type="compositionally biased region" description="Low complexity" evidence="2">
    <location>
        <begin position="1141"/>
        <end position="1151"/>
    </location>
</feature>
<organism evidence="3 4">
    <name type="scientific">Elysia crispata</name>
    <name type="common">lettuce slug</name>
    <dbReference type="NCBI Taxonomy" id="231223"/>
    <lineage>
        <taxon>Eukaryota</taxon>
        <taxon>Metazoa</taxon>
        <taxon>Spiralia</taxon>
        <taxon>Lophotrochozoa</taxon>
        <taxon>Mollusca</taxon>
        <taxon>Gastropoda</taxon>
        <taxon>Heterobranchia</taxon>
        <taxon>Euthyneura</taxon>
        <taxon>Panpulmonata</taxon>
        <taxon>Sacoglossa</taxon>
        <taxon>Placobranchoidea</taxon>
        <taxon>Plakobranchidae</taxon>
        <taxon>Elysia</taxon>
    </lineage>
</organism>
<feature type="compositionally biased region" description="Polar residues" evidence="2">
    <location>
        <begin position="1540"/>
        <end position="1578"/>
    </location>
</feature>
<evidence type="ECO:0008006" key="5">
    <source>
        <dbReference type="Google" id="ProtNLM"/>
    </source>
</evidence>
<feature type="region of interest" description="Disordered" evidence="2">
    <location>
        <begin position="1445"/>
        <end position="1874"/>
    </location>
</feature>
<dbReference type="PANTHER" id="PTHR21740:SF8">
    <property type="entry name" value="NCK-ASSOCIATED PROTEIN 5"/>
    <property type="match status" value="1"/>
</dbReference>
<feature type="compositionally biased region" description="Low complexity" evidence="2">
    <location>
        <begin position="873"/>
        <end position="887"/>
    </location>
</feature>
<feature type="region of interest" description="Disordered" evidence="2">
    <location>
        <begin position="590"/>
        <end position="781"/>
    </location>
</feature>
<feature type="compositionally biased region" description="Polar residues" evidence="2">
    <location>
        <begin position="3056"/>
        <end position="3072"/>
    </location>
</feature>
<feature type="compositionally biased region" description="Basic and acidic residues" evidence="2">
    <location>
        <begin position="650"/>
        <end position="659"/>
    </location>
</feature>
<feature type="compositionally biased region" description="Basic and acidic residues" evidence="2">
    <location>
        <begin position="2615"/>
        <end position="2659"/>
    </location>
</feature>
<reference evidence="3" key="1">
    <citation type="journal article" date="2023" name="G3 (Bethesda)">
        <title>A reference genome for the long-term kleptoplast-retaining sea slug Elysia crispata morphotype clarki.</title>
        <authorList>
            <person name="Eastman K.E."/>
            <person name="Pendleton A.L."/>
            <person name="Shaikh M.A."/>
            <person name="Suttiyut T."/>
            <person name="Ogas R."/>
            <person name="Tomko P."/>
            <person name="Gavelis G."/>
            <person name="Widhalm J.R."/>
            <person name="Wisecaver J.H."/>
        </authorList>
    </citation>
    <scope>NUCLEOTIDE SEQUENCE</scope>
    <source>
        <strain evidence="3">ECLA1</strain>
    </source>
</reference>
<dbReference type="InterPro" id="IPR026163">
    <property type="entry name" value="Nckap5l"/>
</dbReference>
<feature type="region of interest" description="Disordered" evidence="2">
    <location>
        <begin position="1141"/>
        <end position="1171"/>
    </location>
</feature>
<feature type="compositionally biased region" description="Low complexity" evidence="2">
    <location>
        <begin position="368"/>
        <end position="394"/>
    </location>
</feature>
<feature type="region of interest" description="Disordered" evidence="2">
    <location>
        <begin position="335"/>
        <end position="424"/>
    </location>
</feature>
<feature type="compositionally biased region" description="Basic and acidic residues" evidence="2">
    <location>
        <begin position="1476"/>
        <end position="1488"/>
    </location>
</feature>
<gene>
    <name evidence="3" type="ORF">RRG08_017567</name>
</gene>
<feature type="compositionally biased region" description="Low complexity" evidence="2">
    <location>
        <begin position="1027"/>
        <end position="1065"/>
    </location>
</feature>
<feature type="region of interest" description="Disordered" evidence="2">
    <location>
        <begin position="1019"/>
        <end position="1082"/>
    </location>
</feature>
<feature type="compositionally biased region" description="Low complexity" evidence="2">
    <location>
        <begin position="297"/>
        <end position="307"/>
    </location>
</feature>
<evidence type="ECO:0000256" key="2">
    <source>
        <dbReference type="SAM" id="MobiDB-lite"/>
    </source>
</evidence>
<dbReference type="GO" id="GO:0001578">
    <property type="term" value="P:microtubule bundle formation"/>
    <property type="evidence" value="ECO:0007669"/>
    <property type="project" value="TreeGrafter"/>
</dbReference>
<accession>A0AAE1B095</accession>
<feature type="compositionally biased region" description="Basic and acidic residues" evidence="2">
    <location>
        <begin position="2312"/>
        <end position="2331"/>
    </location>
</feature>
<feature type="compositionally biased region" description="Polar residues" evidence="2">
    <location>
        <begin position="1999"/>
        <end position="2015"/>
    </location>
</feature>
<feature type="region of interest" description="Disordered" evidence="2">
    <location>
        <begin position="3168"/>
        <end position="3211"/>
    </location>
</feature>
<feature type="compositionally biased region" description="Basic and acidic residues" evidence="2">
    <location>
        <begin position="1855"/>
        <end position="1867"/>
    </location>
</feature>
<sequence>MGAIKIACPSPPRAAKPVFCSLLHGETRAKGGRLDVYHGSKCRRTPPSNMNCYQCGQSSLDHCGYGQFLGVSQSKWCPISSAVPEGLNVSLYRPHQTADVQARLLRELDRERMMRLGTQQRLQDVQVESDSCRARLHALQEEFRKMEEMVANMLQYKAKIDQLKQENASMKTSYESNLQKYCSHISSLERDNMMLRNQVKSMETQLHGKGDDRDKSKLLLERLKMVEAENSSLVLENEQQRQQYEKCLDQIANQVVQALLAQKTLREECLKLQTRVQDLEQQNKHLNVMFQKRLRAPGAEQAAVPAADRPPGPSSEGGSVSLDFLNTAGSLQSMCSEMIGDDSPGKAQLSSPPPWLKGKNVPDVDGATSTSTHSSPSSPSSTSSSSSSPSSTPSVPIPVTAMSQGRQARPKEKESKGKGNSADVRIETEFPAAGNTSPKAKRVAVFERRARSLERNATNRITSNWYSASPSAIVAAMAGGKGTKGGNRSRRGSESNEKSCFPPSRLKQSTSADAISHFGVAKKMTPSQSQILSQVARWKNLSPSQDRLAPQTLLRTLSKDEGPAVFLAGKDFDHQSFEAFNKNFEKLLAKNSTDDPKDPIWVSGSSKQKEPTHPALPVSSSTSLLQTSSTSSLSNMSQTAIISTTTSEQHLQRQPDHKSKIPASSKPKENQKTPKTTVSSGTKSSSSFLSTKPTSSSPSTSLKPKTSTSSASSVSSVQPKQQQQQQQQQQRHDQLRKPGPSQAFLAESSKNQSKKQSNRSHYAAPLRDPFASHKESYSKTTSASPYHPYYYYYDYSDEDSDSRPVSRDFSSASTMSLNEILDSSMEGEVALDDDFFSDWSSIRLTPGKRSGDYLTGAAISNKAIEAGNKGRTESSSSSGRSRSTSSSPEMSLPGALKNSNAAARNLAAASVLALQEARLKQAVLAATKGNNGIPINPAQNPTTSLSRPFSSTGQTSSAYASYALPSSPRSEQDKVQTPIVSRNVSQQARTRILESSSSPRFPHSSVITKQVIADVHSEALPPDNKDSLLPLVSPSPCLSQRSQDQGYSSKGSYSQSSPSPSPSMSHRGTVTPPWLHSTKDPHSFTRNELLSLVINREAVGSGQKTSISSSTTDDRTSPNSTPKLRPGQLILAPQDKSFSFNHGFSSASSGSSDDKSPTKMFSSSQQNMESSVIEVKQDGSHVYTPGCLVGASSTTASSITNSSCSSSVTSSAASSPIKSPSGSKVPPPVAKKPTRAVKPEARVAPSSTKSSDNNSSNNSNNNNNNTSNNNNNNDTASSRNAVKDSSEGDNSSHSGHRKPNSSDITVGFMLHDQIFPPSLASKTDVVEDFLLQALKGTTHSKQNSLNIHHGSSGLTNHCGKQASSLKTPSGSSNSSPYQTKCQSSDSSFENLRVERSGSKDDGYSTMSSDIHPEILDKFADDISSTSFVRGTTSCEAVDVFHEDEVTTDDSSTGEGTLVLVKEGSMSKGGSPRKKTEKFETSTLKDRNPQDSGSSNHNKDKTKGVSSSLLLKKEVSKEVSNQTKHCAIKTKTALENESKTRTSPTAVDQSSELTSDADSALETSAHSTDTTATVSSSPCHSLVVPSSDKLQPSEGGGKPKQMNKDESRCHKVSTGRVGVSKLTKIFDVKTKSSANSAPSSKCNSKSTTRGASIRSDNKPSSNPPISSNPLKSLSRLIEPAAVSNSGSTKAASLQASNKQNDSPKRLANQFLKKAATGVSKTCRKITSTSSTAAAMRPQIKHSSQQQKSLEEGQTSPKTNNVVAEPRTGSDAKKPPKYSSSNSLPGNRLRFGFSNNTKSEKSASPKKATNSPPSSVPQQQTKKSAAVTTTTKRGLKFLSSSCQQSSNGIQGTNGKDASLKKDSNSREVDAESSSNVKTSKLLRPLSADYASSISNINEIPYRSGECNDSKVKRFEKQRPYSICSDRDVVKNGPLRIIMTNHAFQQHSSSDSDSDADVKLATFSFVKPATADYSNFYNNVLNTSSLRDSNSKSEDQLALPNKTGNNNHDSEGSCETPSQITTKIESASCAAHTESICTSTFPISSSVSSMQACTDQQPNASATKSSNENVQQVQHQSSNFSSNMPCQEKPASTSLTVHPDEILDMFCPRPTILRKSKSEHSLSMKPASTTAFDDFFGCVWDSGKMLERSASVSELDLLSKRDGSFFEIDDLNASFEGWDRPSSSEFDTSPMMPWPSPQQHSFSTGPCLPAQAFGIERDSQHVNTTENPDSACTYRRGGNTQFPRHRYHFHKPHHSHQHYHHQRRQGASSFQYPHALHLQPLRLDLSDVTEMDEEGSERGDTASSCRGSIDMSGRLTDEEGSSRLTSDESPRLDVDGQATRFNSQFYSLCKVDSNRSLQSSVNNSRERLSLTSLNESCEVDDAREMQCKIRNKCKNSCDGEAQCCPYHLGGESEIAAKEFDEISRQIASLSRTVDELNHSLSSLASSEFEPDTSSAGIPRAVRLDNDHLLDSTTTARLASSLPTLAGRRNDIIDGYHWVNDEFLLVSGNGEVIAGTRTHQENDDADEDGNSSSDAFAFPLDCDVSSEQNDTEDAREEFLHISTVSTQSSAELPSSERPLSGNWTLSKACSGGQDDIFARSNFDTVRENISLSDKVVNSKRKENKSYRDRDHKSNLQKSTRESKLLQESDFLKESREKENRDFELGTEDVCVESGTSQLDSDDSLASDIGLDHMMCQRLFGHKGEIMPRHSMSEEPAYIGPHEIPMKRDNMTFTFVKNTPMDNRPNLEDTLDYEHLSQSVARGEDSSITDCPLRAYLDREMTTQEEHGEPDIGLDGESVHAGPKKSETQVTETRDVGVDAMTQSQSSLSASFEYFDQSPLGTGEDNRALFDLMVSNGEAQGEDIYTKNNGGVLQATSSKHDDNSSVEFEHNPYERDTQMETSSSVDSFRERRDMEVDDNDGASIAQDHSVDTVQPMGKIEDQLSGAVNSIASYSDFVAEVDASCSEARHTYQSESNYKSQCGELEIQQRIQVRNEASRPLQLHDETTRGSSIDEEKSNRGQRWRHVGPAPRLPPRRPIITNGTLHASLERGVPPPPAFSPSFLQSQSRERNTNQQAPMQQRVQFGSPICFRQERQRLFFRRQSSLPQYYHHYDNTQAHRHVPYVNQPIPPLSFSPFCPVSAERIVGSYIPRPLSDTFTQPSINPLLHQNNHTQMSHQQRYYHQQPGSPTSTDDSLSPPPLPPRQPHISRTLDGRPQVHIRPHRIHSDPRPARPHSFNHYIIDKSKAQASSWSSTSSSSPTSSSIPSRPRSHSETQCNPPAQDNPNLHKESPPVGTADASKAVPQRRRLKTRSERTKLKASKATPSAETPVPKSSGSPSSATKTNLGLTSPSSHAKVSHNSSELAADSPLPSHSKGKSSVGSDGVVTTAIPSVCRRTWKDTIASASGCISGSESSCEDSSGSLD</sequence>
<feature type="region of interest" description="Disordered" evidence="2">
    <location>
        <begin position="479"/>
        <end position="508"/>
    </location>
</feature>
<feature type="region of interest" description="Disordered" evidence="2">
    <location>
        <begin position="2612"/>
        <end position="2659"/>
    </location>
</feature>
<feature type="region of interest" description="Disordered" evidence="2">
    <location>
        <begin position="3051"/>
        <end position="3072"/>
    </location>
</feature>
<feature type="region of interest" description="Disordered" evidence="2">
    <location>
        <begin position="297"/>
        <end position="323"/>
    </location>
</feature>
<feature type="compositionally biased region" description="Low complexity" evidence="2">
    <location>
        <begin position="956"/>
        <end position="969"/>
    </location>
</feature>
<name>A0AAE1B095_9GAST</name>
<feature type="compositionally biased region" description="Low complexity" evidence="2">
    <location>
        <begin position="1657"/>
        <end position="1673"/>
    </location>
</feature>
<feature type="region of interest" description="Disordered" evidence="2">
    <location>
        <begin position="1194"/>
        <end position="1303"/>
    </location>
</feature>
<feature type="compositionally biased region" description="Polar residues" evidence="2">
    <location>
        <begin position="3268"/>
        <end position="3279"/>
    </location>
</feature>
<feature type="region of interest" description="Disordered" evidence="2">
    <location>
        <begin position="1982"/>
        <end position="2015"/>
    </location>
</feature>
<feature type="compositionally biased region" description="Polar residues" evidence="2">
    <location>
        <begin position="937"/>
        <end position="955"/>
    </location>
</feature>
<feature type="region of interest" description="Disordered" evidence="2">
    <location>
        <begin position="1339"/>
        <end position="1407"/>
    </location>
</feature>
<feature type="compositionally biased region" description="Polar residues" evidence="2">
    <location>
        <begin position="1739"/>
        <end position="1760"/>
    </location>
</feature>
<feature type="region of interest" description="Disordered" evidence="2">
    <location>
        <begin position="929"/>
        <end position="1005"/>
    </location>
</feature>
<feature type="compositionally biased region" description="Basic and acidic residues" evidence="2">
    <location>
        <begin position="1391"/>
        <end position="1402"/>
    </location>
</feature>
<keyword evidence="1" id="KW-0175">Coiled coil</keyword>
<feature type="compositionally biased region" description="Polar residues" evidence="2">
    <location>
        <begin position="3168"/>
        <end position="3181"/>
    </location>
</feature>
<keyword evidence="4" id="KW-1185">Reference proteome</keyword>
<feature type="region of interest" description="Disordered" evidence="2">
    <location>
        <begin position="2054"/>
        <end position="2089"/>
    </location>
</feature>
<evidence type="ECO:0000256" key="1">
    <source>
        <dbReference type="SAM" id="Coils"/>
    </source>
</evidence>
<feature type="compositionally biased region" description="Polar residues" evidence="2">
    <location>
        <begin position="978"/>
        <end position="989"/>
    </location>
</feature>
<comment type="caution">
    <text evidence="3">The sequence shown here is derived from an EMBL/GenBank/DDBJ whole genome shotgun (WGS) entry which is preliminary data.</text>
</comment>
<proteinExistence type="predicted"/>
<feature type="compositionally biased region" description="Basic and acidic residues" evidence="2">
    <location>
        <begin position="2873"/>
        <end position="2893"/>
    </location>
</feature>
<feature type="compositionally biased region" description="Low complexity" evidence="2">
    <location>
        <begin position="1246"/>
        <end position="1280"/>
    </location>
</feature>
<feature type="compositionally biased region" description="Low complexity" evidence="2">
    <location>
        <begin position="619"/>
        <end position="634"/>
    </location>
</feature>
<feature type="compositionally biased region" description="Low complexity" evidence="2">
    <location>
        <begin position="1816"/>
        <end position="1830"/>
    </location>
</feature>
<feature type="compositionally biased region" description="Low complexity" evidence="2">
    <location>
        <begin position="1194"/>
        <end position="1224"/>
    </location>
</feature>
<feature type="compositionally biased region" description="Polar residues" evidence="2">
    <location>
        <begin position="1361"/>
        <end position="1389"/>
    </location>
</feature>
<feature type="region of interest" description="Disordered" evidence="2">
    <location>
        <begin position="2778"/>
        <end position="2809"/>
    </location>
</feature>
<feature type="compositionally biased region" description="Polar residues" evidence="2">
    <location>
        <begin position="1159"/>
        <end position="1170"/>
    </location>
</feature>
<dbReference type="Proteomes" id="UP001283361">
    <property type="component" value="Unassembled WGS sequence"/>
</dbReference>
<feature type="coiled-coil region" evidence="1">
    <location>
        <begin position="122"/>
        <end position="289"/>
    </location>
</feature>
<evidence type="ECO:0000313" key="3">
    <source>
        <dbReference type="EMBL" id="KAK3796077.1"/>
    </source>
</evidence>
<feature type="compositionally biased region" description="Polar residues" evidence="2">
    <location>
        <begin position="1630"/>
        <end position="1649"/>
    </location>
</feature>
<feature type="compositionally biased region" description="Polar residues" evidence="2">
    <location>
        <begin position="3317"/>
        <end position="3357"/>
    </location>
</feature>
<feature type="compositionally biased region" description="Polar residues" evidence="2">
    <location>
        <begin position="1681"/>
        <end position="1699"/>
    </location>
</feature>
<feature type="compositionally biased region" description="Low complexity" evidence="2">
    <location>
        <begin position="3371"/>
        <end position="3380"/>
    </location>
</feature>
<feature type="compositionally biased region" description="Low complexity" evidence="2">
    <location>
        <begin position="3244"/>
        <end position="3262"/>
    </location>
</feature>
<feature type="compositionally biased region" description="Low complexity" evidence="2">
    <location>
        <begin position="995"/>
        <end position="1005"/>
    </location>
</feature>
<feature type="compositionally biased region" description="Polar residues" evidence="2">
    <location>
        <begin position="1836"/>
        <end position="1853"/>
    </location>
</feature>
<dbReference type="PANTHER" id="PTHR21740">
    <property type="entry name" value="NCK-ASSOCIATED PROTEIN 5"/>
    <property type="match status" value="1"/>
</dbReference>
<feature type="region of interest" description="Disordered" evidence="2">
    <location>
        <begin position="2286"/>
        <end position="2331"/>
    </location>
</feature>
<feature type="compositionally biased region" description="Low complexity" evidence="2">
    <location>
        <begin position="673"/>
        <end position="729"/>
    </location>
</feature>
<feature type="region of interest" description="Disordered" evidence="2">
    <location>
        <begin position="2990"/>
        <end position="3032"/>
    </location>
</feature>
<feature type="compositionally biased region" description="Basic and acidic residues" evidence="2">
    <location>
        <begin position="2799"/>
        <end position="2809"/>
    </location>
</feature>
<dbReference type="GO" id="GO:0007019">
    <property type="term" value="P:microtubule depolymerization"/>
    <property type="evidence" value="ECO:0007669"/>
    <property type="project" value="TreeGrafter"/>
</dbReference>
<protein>
    <recommendedName>
        <fullName evidence="5">Nck-associated protein 5 C-terminal domain-containing protein</fullName>
    </recommendedName>
</protein>
<feature type="compositionally biased region" description="Polar residues" evidence="2">
    <location>
        <begin position="635"/>
        <end position="649"/>
    </location>
</feature>
<feature type="compositionally biased region" description="Low complexity" evidence="2">
    <location>
        <begin position="1105"/>
        <end position="1122"/>
    </location>
</feature>
<feature type="region of interest" description="Disordered" evidence="2">
    <location>
        <begin position="864"/>
        <end position="895"/>
    </location>
</feature>
<feature type="region of interest" description="Disordered" evidence="2">
    <location>
        <begin position="1100"/>
        <end position="1127"/>
    </location>
</feature>
<feature type="region of interest" description="Disordered" evidence="2">
    <location>
        <begin position="2867"/>
        <end position="2905"/>
    </location>
</feature>
<evidence type="ECO:0000313" key="4">
    <source>
        <dbReference type="Proteomes" id="UP001283361"/>
    </source>
</evidence>
<dbReference type="GO" id="GO:0035371">
    <property type="term" value="C:microtubule plus-end"/>
    <property type="evidence" value="ECO:0007669"/>
    <property type="project" value="TreeGrafter"/>
</dbReference>